<feature type="compositionally biased region" description="Basic and acidic residues" evidence="1">
    <location>
        <begin position="66"/>
        <end position="82"/>
    </location>
</feature>
<organism evidence="3">
    <name type="scientific">Fagus sylvatica</name>
    <name type="common">Beechnut</name>
    <dbReference type="NCBI Taxonomy" id="28930"/>
    <lineage>
        <taxon>Eukaryota</taxon>
        <taxon>Viridiplantae</taxon>
        <taxon>Streptophyta</taxon>
        <taxon>Embryophyta</taxon>
        <taxon>Tracheophyta</taxon>
        <taxon>Spermatophyta</taxon>
        <taxon>Magnoliopsida</taxon>
        <taxon>eudicotyledons</taxon>
        <taxon>Gunneridae</taxon>
        <taxon>Pentapetalae</taxon>
        <taxon>rosids</taxon>
        <taxon>fabids</taxon>
        <taxon>Fagales</taxon>
        <taxon>Fagaceae</taxon>
        <taxon>Fagus</taxon>
    </lineage>
</organism>
<dbReference type="AlphaFoldDB" id="A0A2N9IF74"/>
<dbReference type="EMBL" id="OIVN01003828">
    <property type="protein sequence ID" value="SPD13836.1"/>
    <property type="molecule type" value="Genomic_DNA"/>
</dbReference>
<evidence type="ECO:0000313" key="3">
    <source>
        <dbReference type="EMBL" id="SPD23442.1"/>
    </source>
</evidence>
<evidence type="ECO:0000313" key="4">
    <source>
        <dbReference type="EMBL" id="SPD33972.1"/>
    </source>
</evidence>
<accession>A0A2N9IF74</accession>
<dbReference type="EMBL" id="OIVN01005648">
    <property type="protein sequence ID" value="SPD23442.1"/>
    <property type="molecule type" value="Genomic_DNA"/>
</dbReference>
<reference evidence="3" key="1">
    <citation type="submission" date="2018-02" db="EMBL/GenBank/DDBJ databases">
        <authorList>
            <person name="Cohen D.B."/>
            <person name="Kent A.D."/>
        </authorList>
    </citation>
    <scope>NUCLEOTIDE SEQUENCE</scope>
</reference>
<dbReference type="EMBL" id="OIVN01006482">
    <property type="protein sequence ID" value="SPD33972.1"/>
    <property type="molecule type" value="Genomic_DNA"/>
</dbReference>
<feature type="region of interest" description="Disordered" evidence="1">
    <location>
        <begin position="1"/>
        <end position="82"/>
    </location>
</feature>
<proteinExistence type="predicted"/>
<gene>
    <name evidence="2" type="ORF">FSB_LOCUS41718</name>
    <name evidence="3" type="ORF">FSB_LOCUS51324</name>
    <name evidence="4" type="ORF">FSB_LOCUS61854</name>
</gene>
<sequence length="122" mass="13713">MPRTRAGAAASHNSDVAEEPTESEEQVDLDGDNDPEETMEEEVEEEEEVKEEEEEIEEEEDEEEKEAAKGDDVQKGSHGDYAMKVDQAVENVRRKHAELLSLPPHGSEVYLGGIPHMLLKRI</sequence>
<evidence type="ECO:0000256" key="1">
    <source>
        <dbReference type="SAM" id="MobiDB-lite"/>
    </source>
</evidence>
<name>A0A2N9IF74_FAGSY</name>
<protein>
    <submittedName>
        <fullName evidence="3">Uncharacterized protein</fullName>
    </submittedName>
</protein>
<feature type="compositionally biased region" description="Acidic residues" evidence="1">
    <location>
        <begin position="16"/>
        <end position="65"/>
    </location>
</feature>
<evidence type="ECO:0000313" key="2">
    <source>
        <dbReference type="EMBL" id="SPD13836.1"/>
    </source>
</evidence>